<feature type="region of interest" description="Disordered" evidence="1">
    <location>
        <begin position="82"/>
        <end position="110"/>
    </location>
</feature>
<feature type="compositionally biased region" description="Acidic residues" evidence="1">
    <location>
        <begin position="82"/>
        <end position="91"/>
    </location>
</feature>
<accession>A0ABR0PMB7</accession>
<evidence type="ECO:0000256" key="1">
    <source>
        <dbReference type="SAM" id="MobiDB-lite"/>
    </source>
</evidence>
<organism evidence="2 3">
    <name type="scientific">Gossypium arboreum</name>
    <name type="common">Tree cotton</name>
    <name type="synonym">Gossypium nanking</name>
    <dbReference type="NCBI Taxonomy" id="29729"/>
    <lineage>
        <taxon>Eukaryota</taxon>
        <taxon>Viridiplantae</taxon>
        <taxon>Streptophyta</taxon>
        <taxon>Embryophyta</taxon>
        <taxon>Tracheophyta</taxon>
        <taxon>Spermatophyta</taxon>
        <taxon>Magnoliopsida</taxon>
        <taxon>eudicotyledons</taxon>
        <taxon>Gunneridae</taxon>
        <taxon>Pentapetalae</taxon>
        <taxon>rosids</taxon>
        <taxon>malvids</taxon>
        <taxon>Malvales</taxon>
        <taxon>Malvaceae</taxon>
        <taxon>Malvoideae</taxon>
        <taxon>Gossypium</taxon>
    </lineage>
</organism>
<keyword evidence="3" id="KW-1185">Reference proteome</keyword>
<sequence length="160" mass="18910">MFRLIMPHKRTRASAQVEDSQNKFYCEEAKARYDSIFKNQQMLLEKGFTLKESNYIDFMAHIQQIAEALNSRDFVLQQQVDVSEDPKEEDPTEIKPMQSTEIPDKAEPMEPITKLDMATSTFRTQSSRPDLRDELSKLMDIMQHMQFQQQAYWRYSKNMG</sequence>
<dbReference type="EMBL" id="JARKNE010000006">
    <property type="protein sequence ID" value="KAK5825430.1"/>
    <property type="molecule type" value="Genomic_DNA"/>
</dbReference>
<evidence type="ECO:0000313" key="2">
    <source>
        <dbReference type="EMBL" id="KAK5825430.1"/>
    </source>
</evidence>
<reference evidence="2 3" key="1">
    <citation type="submission" date="2023-03" db="EMBL/GenBank/DDBJ databases">
        <title>WGS of Gossypium arboreum.</title>
        <authorList>
            <person name="Yu D."/>
        </authorList>
    </citation>
    <scope>NUCLEOTIDE SEQUENCE [LARGE SCALE GENOMIC DNA]</scope>
    <source>
        <tissue evidence="2">Leaf</tissue>
    </source>
</reference>
<proteinExistence type="predicted"/>
<dbReference type="Proteomes" id="UP001358586">
    <property type="component" value="Chromosome 6"/>
</dbReference>
<protein>
    <submittedName>
        <fullName evidence="2">Uncharacterized protein</fullName>
    </submittedName>
</protein>
<gene>
    <name evidence="2" type="ORF">PVK06_020265</name>
</gene>
<comment type="caution">
    <text evidence="2">The sequence shown here is derived from an EMBL/GenBank/DDBJ whole genome shotgun (WGS) entry which is preliminary data.</text>
</comment>
<name>A0ABR0PMB7_GOSAR</name>
<evidence type="ECO:0000313" key="3">
    <source>
        <dbReference type="Proteomes" id="UP001358586"/>
    </source>
</evidence>